<evidence type="ECO:0000313" key="4">
    <source>
        <dbReference type="Proteomes" id="UP001345013"/>
    </source>
</evidence>
<gene>
    <name evidence="3" type="ORF">LTR24_001556</name>
</gene>
<feature type="transmembrane region" description="Helical" evidence="2">
    <location>
        <begin position="141"/>
        <end position="161"/>
    </location>
</feature>
<reference evidence="3 4" key="1">
    <citation type="submission" date="2023-08" db="EMBL/GenBank/DDBJ databases">
        <title>Black Yeasts Isolated from many extreme environments.</title>
        <authorList>
            <person name="Coleine C."/>
            <person name="Stajich J.E."/>
            <person name="Selbmann L."/>
        </authorList>
    </citation>
    <scope>NUCLEOTIDE SEQUENCE [LARGE SCALE GENOMIC DNA]</scope>
    <source>
        <strain evidence="3 4">CCFEE 5885</strain>
    </source>
</reference>
<dbReference type="Proteomes" id="UP001345013">
    <property type="component" value="Unassembled WGS sequence"/>
</dbReference>
<feature type="compositionally biased region" description="Basic and acidic residues" evidence="1">
    <location>
        <begin position="247"/>
        <end position="261"/>
    </location>
</feature>
<keyword evidence="2" id="KW-0812">Transmembrane</keyword>
<organism evidence="3 4">
    <name type="scientific">Lithohypha guttulata</name>
    <dbReference type="NCBI Taxonomy" id="1690604"/>
    <lineage>
        <taxon>Eukaryota</taxon>
        <taxon>Fungi</taxon>
        <taxon>Dikarya</taxon>
        <taxon>Ascomycota</taxon>
        <taxon>Pezizomycotina</taxon>
        <taxon>Eurotiomycetes</taxon>
        <taxon>Chaetothyriomycetidae</taxon>
        <taxon>Chaetothyriales</taxon>
        <taxon>Trichomeriaceae</taxon>
        <taxon>Lithohypha</taxon>
    </lineage>
</organism>
<sequence length="356" mass="39233">MNRFMDSGEQMLLTLRQSSMLTLQEACLHDIPNNSYPILTDQVTSSRNPALTLQLHYRLAPPLEVARINCENQLRESIAMITAAVATLTKRMLSTAPTFSTAEPLSGTPLSSPEPTASSAPNLYTLDECFYQVNTSDVQKAVYGIMATSLIINFGISVWWSRLYFYKRKHRGSEEEEYPAEKDMDEISMKDLDISRNQSARPRRVVIDASRNAVAPVEEGYGGKPAPRKLDKAETEPYGNRPGASHEGARDRMGPRAHERDDAGEDSLYPPGGARARMNGRGLDKDAADQPKPNPRAGTRAQPDTGVRGRNDVDEYPPYSRGGAKAQADVGTNDGEAEVYEPYRPGGRAARTVKEV</sequence>
<dbReference type="EMBL" id="JAVRRG010000011">
    <property type="protein sequence ID" value="KAK5099155.1"/>
    <property type="molecule type" value="Genomic_DNA"/>
</dbReference>
<evidence type="ECO:0000256" key="1">
    <source>
        <dbReference type="SAM" id="MobiDB-lite"/>
    </source>
</evidence>
<name>A0ABR0KKY3_9EURO</name>
<protein>
    <submittedName>
        <fullName evidence="3">Uncharacterized protein</fullName>
    </submittedName>
</protein>
<comment type="caution">
    <text evidence="3">The sequence shown here is derived from an EMBL/GenBank/DDBJ whole genome shotgun (WGS) entry which is preliminary data.</text>
</comment>
<feature type="region of interest" description="Disordered" evidence="1">
    <location>
        <begin position="217"/>
        <end position="356"/>
    </location>
</feature>
<proteinExistence type="predicted"/>
<evidence type="ECO:0000313" key="3">
    <source>
        <dbReference type="EMBL" id="KAK5099155.1"/>
    </source>
</evidence>
<keyword evidence="4" id="KW-1185">Reference proteome</keyword>
<accession>A0ABR0KKY3</accession>
<keyword evidence="2" id="KW-1133">Transmembrane helix</keyword>
<evidence type="ECO:0000256" key="2">
    <source>
        <dbReference type="SAM" id="Phobius"/>
    </source>
</evidence>
<keyword evidence="2" id="KW-0472">Membrane</keyword>
<feature type="region of interest" description="Disordered" evidence="1">
    <location>
        <begin position="99"/>
        <end position="118"/>
    </location>
</feature>